<evidence type="ECO:0000256" key="1">
    <source>
        <dbReference type="SAM" id="Phobius"/>
    </source>
</evidence>
<feature type="transmembrane region" description="Helical" evidence="1">
    <location>
        <begin position="56"/>
        <end position="76"/>
    </location>
</feature>
<keyword evidence="1" id="KW-0812">Transmembrane</keyword>
<dbReference type="Pfam" id="PF06912">
    <property type="entry name" value="DUF1275"/>
    <property type="match status" value="1"/>
</dbReference>
<comment type="caution">
    <text evidence="2">The sequence shown here is derived from an EMBL/GenBank/DDBJ whole genome shotgun (WGS) entry which is preliminary data.</text>
</comment>
<dbReference type="InterPro" id="IPR010699">
    <property type="entry name" value="DUF1275"/>
</dbReference>
<gene>
    <name evidence="2" type="ORF">JEOSCH030_00621</name>
</gene>
<feature type="transmembrane region" description="Helical" evidence="1">
    <location>
        <begin position="170"/>
        <end position="190"/>
    </location>
</feature>
<evidence type="ECO:0008006" key="4">
    <source>
        <dbReference type="Google" id="ProtNLM"/>
    </source>
</evidence>
<reference evidence="2 3" key="1">
    <citation type="submission" date="2020-07" db="EMBL/GenBank/DDBJ databases">
        <authorList>
            <person name="Criscuolo A."/>
        </authorList>
    </citation>
    <scope>NUCLEOTIDE SEQUENCE [LARGE SCALE GENOMIC DNA]</scope>
    <source>
        <strain evidence="3">CIP 111030</strain>
    </source>
</reference>
<name>A0A6V7R9A9_9BACL</name>
<feature type="transmembrane region" description="Helical" evidence="1">
    <location>
        <begin position="196"/>
        <end position="215"/>
    </location>
</feature>
<evidence type="ECO:0000313" key="2">
    <source>
        <dbReference type="EMBL" id="CAD2074097.1"/>
    </source>
</evidence>
<proteinExistence type="predicted"/>
<keyword evidence="1" id="KW-0472">Membrane</keyword>
<feature type="transmembrane region" description="Helical" evidence="1">
    <location>
        <begin position="88"/>
        <end position="105"/>
    </location>
</feature>
<keyword evidence="1" id="KW-1133">Transmembrane helix</keyword>
<organism evidence="2 3">
    <name type="scientific">Phocicoccus schoeneichii</name>
    <dbReference type="NCBI Taxonomy" id="1812261"/>
    <lineage>
        <taxon>Bacteria</taxon>
        <taxon>Bacillati</taxon>
        <taxon>Bacillota</taxon>
        <taxon>Bacilli</taxon>
        <taxon>Bacillales</taxon>
        <taxon>Salinicoccaceae</taxon>
        <taxon>Phocicoccus</taxon>
    </lineage>
</organism>
<accession>A0A6V7R9A9</accession>
<dbReference type="RefSeq" id="WP_186085983.1">
    <property type="nucleotide sequence ID" value="NZ_BMDB01000002.1"/>
</dbReference>
<dbReference type="AlphaFoldDB" id="A0A6V7R9A9"/>
<protein>
    <recommendedName>
        <fullName evidence="4">DUF1275 domain-containing protein</fullName>
    </recommendedName>
</protein>
<feature type="transmembrane region" description="Helical" evidence="1">
    <location>
        <begin position="7"/>
        <end position="28"/>
    </location>
</feature>
<dbReference type="PANTHER" id="PTHR37314:SF4">
    <property type="entry name" value="UPF0700 TRANSMEMBRANE PROTEIN YOAK"/>
    <property type="match status" value="1"/>
</dbReference>
<dbReference type="PANTHER" id="PTHR37314">
    <property type="entry name" value="SLR0142 PROTEIN"/>
    <property type="match status" value="1"/>
</dbReference>
<dbReference type="Proteomes" id="UP000521032">
    <property type="component" value="Unassembled WGS sequence"/>
</dbReference>
<sequence length="221" mass="24126">MLLTDKLMTALTLWCTFLMGYLDTYAFLNYDDLLVSAQTGNLVLLGANLQNGLSDILPHVASFGGFLLGAFLAEALVEYTAKNSSRKFAVFILIQIIVLFGVASFESLIGVYGFAVVLGAFSGYTLTVFNRVGSTKMNNGIMTGNVQKLMTQLYRVIFLREKDAWHVSRVILIGVTTFVAGIFTSALLYINFSGHMMMIAASLSVIVFVALVVVGRRVSET</sequence>
<feature type="transmembrane region" description="Helical" evidence="1">
    <location>
        <begin position="111"/>
        <end position="129"/>
    </location>
</feature>
<evidence type="ECO:0000313" key="3">
    <source>
        <dbReference type="Proteomes" id="UP000521032"/>
    </source>
</evidence>
<dbReference type="EMBL" id="CAJEWE010000007">
    <property type="protein sequence ID" value="CAD2074097.1"/>
    <property type="molecule type" value="Genomic_DNA"/>
</dbReference>
<keyword evidence="3" id="KW-1185">Reference proteome</keyword>